<evidence type="ECO:0000313" key="4">
    <source>
        <dbReference type="EMBL" id="KAL0968152.1"/>
    </source>
</evidence>
<dbReference type="Pfam" id="PF15739">
    <property type="entry name" value="TSNAXIP1_N"/>
    <property type="match status" value="1"/>
</dbReference>
<name>A0ABD0WWU8_UMBPY</name>
<evidence type="ECO:0000259" key="3">
    <source>
        <dbReference type="Pfam" id="PF15739"/>
    </source>
</evidence>
<evidence type="ECO:0000313" key="5">
    <source>
        <dbReference type="Proteomes" id="UP001557470"/>
    </source>
</evidence>
<feature type="domain" description="Translin-associated factor X-interacting protein 1 N-terminal" evidence="3">
    <location>
        <begin position="64"/>
        <end position="166"/>
    </location>
</feature>
<dbReference type="Proteomes" id="UP001557470">
    <property type="component" value="Unassembled WGS sequence"/>
</dbReference>
<protein>
    <recommendedName>
        <fullName evidence="3">Translin-associated factor X-interacting protein 1 N-terminal domain-containing protein</fullName>
    </recommendedName>
</protein>
<dbReference type="PANTHER" id="PTHR16306">
    <property type="entry name" value="TRANSLIN-ASSOCIATED FACTOR X-INTERACTING PROTEIN 1"/>
    <property type="match status" value="1"/>
</dbReference>
<feature type="coiled-coil region" evidence="2">
    <location>
        <begin position="221"/>
        <end position="306"/>
    </location>
</feature>
<dbReference type="EMBL" id="JAGEUA010000008">
    <property type="protein sequence ID" value="KAL0968152.1"/>
    <property type="molecule type" value="Genomic_DNA"/>
</dbReference>
<comment type="caution">
    <text evidence="4">The sequence shown here is derived from an EMBL/GenBank/DDBJ whole genome shotgun (WGS) entry which is preliminary data.</text>
</comment>
<keyword evidence="5" id="KW-1185">Reference proteome</keyword>
<accession>A0ABD0WWU8</accession>
<organism evidence="4 5">
    <name type="scientific">Umbra pygmaea</name>
    <name type="common">Eastern mudminnow</name>
    <dbReference type="NCBI Taxonomy" id="75934"/>
    <lineage>
        <taxon>Eukaryota</taxon>
        <taxon>Metazoa</taxon>
        <taxon>Chordata</taxon>
        <taxon>Craniata</taxon>
        <taxon>Vertebrata</taxon>
        <taxon>Euteleostomi</taxon>
        <taxon>Actinopterygii</taxon>
        <taxon>Neopterygii</taxon>
        <taxon>Teleostei</taxon>
        <taxon>Protacanthopterygii</taxon>
        <taxon>Esociformes</taxon>
        <taxon>Umbridae</taxon>
        <taxon>Umbra</taxon>
    </lineage>
</organism>
<gene>
    <name evidence="4" type="ORF">UPYG_G00263080</name>
</gene>
<dbReference type="InterPro" id="IPR032755">
    <property type="entry name" value="TSNAXIP1_N"/>
</dbReference>
<dbReference type="PANTHER" id="PTHR16306:SF0">
    <property type="entry name" value="TRANSLIN-ASSOCIATED FACTOR X-INTERACTING PROTEIN 1"/>
    <property type="match status" value="1"/>
</dbReference>
<evidence type="ECO:0000256" key="2">
    <source>
        <dbReference type="SAM" id="Coils"/>
    </source>
</evidence>
<proteinExistence type="predicted"/>
<reference evidence="4 5" key="1">
    <citation type="submission" date="2024-06" db="EMBL/GenBank/DDBJ databases">
        <authorList>
            <person name="Pan Q."/>
            <person name="Wen M."/>
            <person name="Jouanno E."/>
            <person name="Zahm M."/>
            <person name="Klopp C."/>
            <person name="Cabau C."/>
            <person name="Louis A."/>
            <person name="Berthelot C."/>
            <person name="Parey E."/>
            <person name="Roest Crollius H."/>
            <person name="Montfort J."/>
            <person name="Robinson-Rechavi M."/>
            <person name="Bouchez O."/>
            <person name="Lampietro C."/>
            <person name="Lopez Roques C."/>
            <person name="Donnadieu C."/>
            <person name="Postlethwait J."/>
            <person name="Bobe J."/>
            <person name="Verreycken H."/>
            <person name="Guiguen Y."/>
        </authorList>
    </citation>
    <scope>NUCLEOTIDE SEQUENCE [LARGE SCALE GENOMIC DNA]</scope>
    <source>
        <strain evidence="4">Up_M1</strain>
        <tissue evidence="4">Testis</tissue>
    </source>
</reference>
<evidence type="ECO:0000256" key="1">
    <source>
        <dbReference type="ARBA" id="ARBA00023054"/>
    </source>
</evidence>
<keyword evidence="1 2" id="KW-0175">Coiled coil</keyword>
<dbReference type="AlphaFoldDB" id="A0ABD0WWU8"/>
<sequence>MLTQNDMPLPPLSSFERQVTSIARLSSEYQCAIEKRTGHQSTKPECSDEFGGSVLKPRFLKKIESYLKRELHALDPQQPKFQEHKLQVYREVFDCFIEDLKTYKPLLSAIKNEYEITLVYLRDQIRELEPLRSRLALVSEQCEQRILGIHEEVVARKQESRNLQKIQYDLQTQMCYLKKDLASQYLKYREERDARKRLISNIVSMRYDVEFEDPVKNKLALKLCRDDLTKAQLELNRLHAEYEEVVPRQDWETLDHTHKNTLLKLERMQKDFDQMKAEYDTLLEVHKQVTTQRDSLQRDLDDFREACTCRAEWKLCADAVGGSERWAELLQRQSSQQRLDIMLAGLGGKISSLLSIQDLRDALKMAFPLKKEQDIDMLVTAALVELDNNGGSLQYQRVCAEDAVGRRSLVKKQILPERHMYSNQLRTQMGGKAKVTVEDLRVVFRNIDLLWTLAHWTGT</sequence>